<comment type="caution">
    <text evidence="17">The sequence shown here is derived from an EMBL/GenBank/DDBJ whole genome shotgun (WGS) entry which is preliminary data.</text>
</comment>
<evidence type="ECO:0000256" key="6">
    <source>
        <dbReference type="ARBA" id="ARBA00022865"/>
    </source>
</evidence>
<proteinExistence type="inferred from homology"/>
<keyword evidence="6" id="KW-0937">Abscisic acid biosynthesis</keyword>
<dbReference type="GO" id="GO:0009688">
    <property type="term" value="P:abscisic acid biosynthetic process"/>
    <property type="evidence" value="ECO:0007669"/>
    <property type="project" value="UniProtKB-KW"/>
</dbReference>
<comment type="catalytic activity">
    <reaction evidence="14">
        <text>a 9-cis-epoxycarotenoid + O2 = a 12'-apo-carotenal + 2-cis,4-trans-xanthoxin</text>
        <dbReference type="Rhea" id="RHEA:23328"/>
        <dbReference type="ChEBI" id="CHEBI:15379"/>
        <dbReference type="ChEBI" id="CHEBI:32304"/>
        <dbReference type="ChEBI" id="CHEBI:51972"/>
        <dbReference type="ChEBI" id="CHEBI:51973"/>
        <dbReference type="EC" id="1.13.11.51"/>
    </reaction>
</comment>
<evidence type="ECO:0000256" key="13">
    <source>
        <dbReference type="ARBA" id="ARBA00039007"/>
    </source>
</evidence>
<evidence type="ECO:0000313" key="18">
    <source>
        <dbReference type="Proteomes" id="UP000289738"/>
    </source>
</evidence>
<dbReference type="PANTHER" id="PTHR10543:SF26">
    <property type="entry name" value="9-CIS-EPOXYCAROTENOID DIOXYGENASE NCED3, CHLOROPLASTIC"/>
    <property type="match status" value="1"/>
</dbReference>
<comment type="catalytic activity">
    <reaction evidence="11">
        <text>9-cis-violaxanthin + O2 = (3S,5R,6S)-5,6-epoxy-3-hydroxy-5,6-dihydro-12'-apo-beta-caroten-12'-al + 2-cis,4-trans-xanthoxin</text>
        <dbReference type="Rhea" id="RHEA:16541"/>
        <dbReference type="ChEBI" id="CHEBI:15379"/>
        <dbReference type="ChEBI" id="CHEBI:32304"/>
        <dbReference type="ChEBI" id="CHEBI:34597"/>
        <dbReference type="ChEBI" id="CHEBI:35305"/>
        <dbReference type="EC" id="1.13.11.51"/>
    </reaction>
</comment>
<evidence type="ECO:0000256" key="2">
    <source>
        <dbReference type="ARBA" id="ARBA00006787"/>
    </source>
</evidence>
<evidence type="ECO:0000256" key="4">
    <source>
        <dbReference type="ARBA" id="ARBA00022640"/>
    </source>
</evidence>
<dbReference type="GO" id="GO:0009570">
    <property type="term" value="C:chloroplast stroma"/>
    <property type="evidence" value="ECO:0007669"/>
    <property type="project" value="TreeGrafter"/>
</dbReference>
<keyword evidence="10 15" id="KW-0408">Iron</keyword>
<gene>
    <name evidence="17" type="ORF">Ahy_A03g013205</name>
</gene>
<sequence>MDSSSEDEDDHHNLIDQNVRKLPTLPSTSTIASITDFHVEDFSSSTRYIFLILAVVLFSITEIFHGPIASFSSDCLTGQMKESELRTINLLREALNYLESNFSTQCIIFDPNQLEGLKTVLFKQRDSADSIESASNRDGTKSKDVEISLKVLTMMHDFKITENFVVVPDQQVVFKVGKIKMGGSPIVYDKEKVSQFEILDKNSTDSDSIRWIVVPKCLCIHLWNAWQEK</sequence>
<name>A0A445DV36_ARAHY</name>
<evidence type="ECO:0000256" key="8">
    <source>
        <dbReference type="ARBA" id="ARBA00022964"/>
    </source>
</evidence>
<evidence type="ECO:0000256" key="16">
    <source>
        <dbReference type="SAM" id="Phobius"/>
    </source>
</evidence>
<dbReference type="InterPro" id="IPR004294">
    <property type="entry name" value="Carotenoid_Oase"/>
</dbReference>
<evidence type="ECO:0000256" key="12">
    <source>
        <dbReference type="ARBA" id="ARBA00036784"/>
    </source>
</evidence>
<keyword evidence="18" id="KW-1185">Reference proteome</keyword>
<evidence type="ECO:0000256" key="7">
    <source>
        <dbReference type="ARBA" id="ARBA00022946"/>
    </source>
</evidence>
<evidence type="ECO:0000256" key="1">
    <source>
        <dbReference type="ARBA" id="ARBA00004229"/>
    </source>
</evidence>
<evidence type="ECO:0000256" key="15">
    <source>
        <dbReference type="PIRSR" id="PIRSR604294-1"/>
    </source>
</evidence>
<evidence type="ECO:0000256" key="14">
    <source>
        <dbReference type="ARBA" id="ARBA00048369"/>
    </source>
</evidence>
<dbReference type="EC" id="1.13.11.51" evidence="13"/>
<organism evidence="17 18">
    <name type="scientific">Arachis hypogaea</name>
    <name type="common">Peanut</name>
    <dbReference type="NCBI Taxonomy" id="3818"/>
    <lineage>
        <taxon>Eukaryota</taxon>
        <taxon>Viridiplantae</taxon>
        <taxon>Streptophyta</taxon>
        <taxon>Embryophyta</taxon>
        <taxon>Tracheophyta</taxon>
        <taxon>Spermatophyta</taxon>
        <taxon>Magnoliopsida</taxon>
        <taxon>eudicotyledons</taxon>
        <taxon>Gunneridae</taxon>
        <taxon>Pentapetalae</taxon>
        <taxon>rosids</taxon>
        <taxon>fabids</taxon>
        <taxon>Fabales</taxon>
        <taxon>Fabaceae</taxon>
        <taxon>Papilionoideae</taxon>
        <taxon>50 kb inversion clade</taxon>
        <taxon>dalbergioids sensu lato</taxon>
        <taxon>Dalbergieae</taxon>
        <taxon>Pterocarpus clade</taxon>
        <taxon>Arachis</taxon>
    </lineage>
</organism>
<dbReference type="GO" id="GO:0046872">
    <property type="term" value="F:metal ion binding"/>
    <property type="evidence" value="ECO:0007669"/>
    <property type="project" value="UniProtKB-KW"/>
</dbReference>
<comment type="similarity">
    <text evidence="2">Belongs to the carotenoid oxygenase family.</text>
</comment>
<feature type="binding site" evidence="15">
    <location>
        <position position="221"/>
    </location>
    <ligand>
        <name>Fe cation</name>
        <dbReference type="ChEBI" id="CHEBI:24875"/>
        <note>catalytic</note>
    </ligand>
</feature>
<keyword evidence="16" id="KW-0472">Membrane</keyword>
<keyword evidence="5 15" id="KW-0479">Metal-binding</keyword>
<keyword evidence="16" id="KW-1133">Transmembrane helix</keyword>
<comment type="subcellular location">
    <subcellularLocation>
        <location evidence="1">Plastid</location>
        <location evidence="1">Chloroplast</location>
    </subcellularLocation>
</comment>
<dbReference type="Proteomes" id="UP000289738">
    <property type="component" value="Chromosome A03"/>
</dbReference>
<evidence type="ECO:0000256" key="3">
    <source>
        <dbReference type="ARBA" id="ARBA00022528"/>
    </source>
</evidence>
<keyword evidence="7" id="KW-0809">Transit peptide</keyword>
<comment type="cofactor">
    <cofactor evidence="15">
        <name>Fe(2+)</name>
        <dbReference type="ChEBI" id="CHEBI:29033"/>
    </cofactor>
    <text evidence="15">Binds 1 Fe(2+) ion per subunit.</text>
</comment>
<evidence type="ECO:0000256" key="5">
    <source>
        <dbReference type="ARBA" id="ARBA00022723"/>
    </source>
</evidence>
<keyword evidence="9" id="KW-0560">Oxidoreductase</keyword>
<keyword evidence="4" id="KW-0934">Plastid</keyword>
<dbReference type="GO" id="GO:0016121">
    <property type="term" value="P:carotene catabolic process"/>
    <property type="evidence" value="ECO:0007669"/>
    <property type="project" value="TreeGrafter"/>
</dbReference>
<keyword evidence="3" id="KW-0150">Chloroplast</keyword>
<keyword evidence="8" id="KW-0223">Dioxygenase</keyword>
<evidence type="ECO:0000256" key="11">
    <source>
        <dbReference type="ARBA" id="ARBA00035929"/>
    </source>
</evidence>
<dbReference type="GO" id="GO:0045549">
    <property type="term" value="F:9-cis-epoxycarotenoid dioxygenase activity"/>
    <property type="evidence" value="ECO:0007669"/>
    <property type="project" value="UniProtKB-EC"/>
</dbReference>
<keyword evidence="16" id="KW-0812">Transmembrane</keyword>
<feature type="binding site" evidence="15">
    <location>
        <position position="156"/>
    </location>
    <ligand>
        <name>Fe cation</name>
        <dbReference type="ChEBI" id="CHEBI:24875"/>
        <note>catalytic</note>
    </ligand>
</feature>
<feature type="transmembrane region" description="Helical" evidence="16">
    <location>
        <begin position="48"/>
        <end position="71"/>
    </location>
</feature>
<comment type="catalytic activity">
    <reaction evidence="12">
        <text>9'-cis-neoxanthin + O2 = (3S,5R,6R)-3,5-dihydroxy-6,7-didehydro-5,6-dihydro-12'-apo-beta-caroten-12'-al + 2-cis,4-trans-xanthoxin</text>
        <dbReference type="Rhea" id="RHEA:19677"/>
        <dbReference type="ChEBI" id="CHEBI:15379"/>
        <dbReference type="ChEBI" id="CHEBI:32304"/>
        <dbReference type="ChEBI" id="CHEBI:34596"/>
        <dbReference type="ChEBI" id="CHEBI:35306"/>
        <dbReference type="EC" id="1.13.11.51"/>
    </reaction>
</comment>
<evidence type="ECO:0000313" key="17">
    <source>
        <dbReference type="EMBL" id="RYR66987.1"/>
    </source>
</evidence>
<dbReference type="AlphaFoldDB" id="A0A445DV36"/>
<protein>
    <recommendedName>
        <fullName evidence="13">9-cis-epoxycarotenoid dioxygenase</fullName>
        <ecNumber evidence="13">1.13.11.51</ecNumber>
    </recommendedName>
</protein>
<dbReference type="PANTHER" id="PTHR10543">
    <property type="entry name" value="BETA-CAROTENE DIOXYGENASE"/>
    <property type="match status" value="1"/>
</dbReference>
<evidence type="ECO:0000256" key="9">
    <source>
        <dbReference type="ARBA" id="ARBA00023002"/>
    </source>
</evidence>
<reference evidence="17 18" key="1">
    <citation type="submission" date="2019-01" db="EMBL/GenBank/DDBJ databases">
        <title>Sequencing of cultivated peanut Arachis hypogaea provides insights into genome evolution and oil improvement.</title>
        <authorList>
            <person name="Chen X."/>
        </authorList>
    </citation>
    <scope>NUCLEOTIDE SEQUENCE [LARGE SCALE GENOMIC DNA]</scope>
    <source>
        <strain evidence="18">cv. Fuhuasheng</strain>
        <tissue evidence="17">Leaves</tissue>
    </source>
</reference>
<dbReference type="STRING" id="3818.A0A445DV36"/>
<evidence type="ECO:0000256" key="10">
    <source>
        <dbReference type="ARBA" id="ARBA00023004"/>
    </source>
</evidence>
<accession>A0A445DV36</accession>
<dbReference type="EMBL" id="SDMP01000003">
    <property type="protein sequence ID" value="RYR66987.1"/>
    <property type="molecule type" value="Genomic_DNA"/>
</dbReference>
<dbReference type="Pfam" id="PF03055">
    <property type="entry name" value="RPE65"/>
    <property type="match status" value="1"/>
</dbReference>